<protein>
    <submittedName>
        <fullName evidence="1">S1/P1 Nuclease</fullName>
    </submittedName>
</protein>
<dbReference type="Proteomes" id="UP000282759">
    <property type="component" value="Unassembled WGS sequence"/>
</dbReference>
<comment type="caution">
    <text evidence="1">The sequence shown here is derived from an EMBL/GenBank/DDBJ whole genome shotgun (WGS) entry which is preliminary data.</text>
</comment>
<evidence type="ECO:0000313" key="2">
    <source>
        <dbReference type="Proteomes" id="UP000282759"/>
    </source>
</evidence>
<gene>
    <name evidence="1" type="ORF">EOD41_14730</name>
</gene>
<organism evidence="1 2">
    <name type="scientific">Mucilaginibacter limnophilus</name>
    <dbReference type="NCBI Taxonomy" id="1932778"/>
    <lineage>
        <taxon>Bacteria</taxon>
        <taxon>Pseudomonadati</taxon>
        <taxon>Bacteroidota</taxon>
        <taxon>Sphingobacteriia</taxon>
        <taxon>Sphingobacteriales</taxon>
        <taxon>Sphingobacteriaceae</taxon>
        <taxon>Mucilaginibacter</taxon>
    </lineage>
</organism>
<accession>A0A437MRE8</accession>
<dbReference type="AlphaFoldDB" id="A0A437MRE8"/>
<dbReference type="SUPFAM" id="SSF48537">
    <property type="entry name" value="Phospholipase C/P1 nuclease"/>
    <property type="match status" value="1"/>
</dbReference>
<dbReference type="CDD" id="cd10981">
    <property type="entry name" value="ZnPC_S1P1"/>
    <property type="match status" value="1"/>
</dbReference>
<dbReference type="EMBL" id="SACK01000006">
    <property type="protein sequence ID" value="RVU00231.1"/>
    <property type="molecule type" value="Genomic_DNA"/>
</dbReference>
<keyword evidence="2" id="KW-1185">Reference proteome</keyword>
<evidence type="ECO:0000313" key="1">
    <source>
        <dbReference type="EMBL" id="RVU00231.1"/>
    </source>
</evidence>
<proteinExistence type="predicted"/>
<dbReference type="Gene3D" id="1.10.575.10">
    <property type="entry name" value="P1 Nuclease"/>
    <property type="match status" value="1"/>
</dbReference>
<dbReference type="InterPro" id="IPR008947">
    <property type="entry name" value="PLipase_C/P1_nuclease_dom_sf"/>
</dbReference>
<dbReference type="GO" id="GO:0016788">
    <property type="term" value="F:hydrolase activity, acting on ester bonds"/>
    <property type="evidence" value="ECO:0007669"/>
    <property type="project" value="InterPro"/>
</dbReference>
<sequence length="270" mass="31425">MAVYTLPKPMAAFYKANIGFIVEHAITPDKRRYVDSTEIPRHFFNADRYGKNPFNKIPRKWKDFEKRYGRDTMLKHGILPWTIQQNYYWLVKAFKEHDTLSILRTSANLAHYVADAHVPLHLALNHDGQLTGQEGIHALWESRLPELFGGSYTLLPAKARYINNPLTEAFRICRSSFGSADSVLRLQHILNKTFPETKKYSVEKRGNRKVKVYSVEYCRAYHNMLKGMIQRRMRSAMIAAGSYWFSAWVDAGQPDLNRLISKTIIKRDTR</sequence>
<dbReference type="OrthoDB" id="267579at2"/>
<reference evidence="1 2" key="1">
    <citation type="submission" date="2019-01" db="EMBL/GenBank/DDBJ databases">
        <authorList>
            <person name="Chen W.-M."/>
        </authorList>
    </citation>
    <scope>NUCLEOTIDE SEQUENCE [LARGE SCALE GENOMIC DNA]</scope>
    <source>
        <strain evidence="1 2">YBJ-36</strain>
    </source>
</reference>
<name>A0A437MRE8_9SPHI</name>